<dbReference type="RefSeq" id="WP_119356376.1">
    <property type="nucleotide sequence ID" value="NZ_BJXM01000004.1"/>
</dbReference>
<dbReference type="Proteomes" id="UP000266178">
    <property type="component" value="Unassembled WGS sequence"/>
</dbReference>
<sequence length="213" mass="23431">METVPLNVPQVLIRSLQLLLQHPIGVLWVLIQALLVSFFTLGIYTGPMQVGLFSVLLHYVRNGEWAPNELWGKMTSHNLPAGIVFVAMQVAVLLIGVPLSSASPLVATLFTFAAATAITLLWFYTFQILSDHDKPWTQAMREGWHLIGRGNWGAHLLLIVVLNLLNLIPTDTVGPILQIVILLILNGFATLAQTVAYSRLEPEHRADAGVSAR</sequence>
<comment type="caution">
    <text evidence="2">The sequence shown here is derived from an EMBL/GenBank/DDBJ whole genome shotgun (WGS) entry which is preliminary data.</text>
</comment>
<keyword evidence="3" id="KW-1185">Reference proteome</keyword>
<dbReference type="AlphaFoldDB" id="A0A399F9C1"/>
<keyword evidence="1" id="KW-0472">Membrane</keyword>
<accession>A0A399F9C1</accession>
<evidence type="ECO:0000313" key="3">
    <source>
        <dbReference type="Proteomes" id="UP000266178"/>
    </source>
</evidence>
<protein>
    <submittedName>
        <fullName evidence="2">Uncharacterized protein</fullName>
    </submittedName>
</protein>
<keyword evidence="1" id="KW-0812">Transmembrane</keyword>
<proteinExistence type="predicted"/>
<gene>
    <name evidence="2" type="ORF">Mgrana_00871</name>
</gene>
<dbReference type="EMBL" id="QWLB01000008">
    <property type="protein sequence ID" value="RIH93244.1"/>
    <property type="molecule type" value="Genomic_DNA"/>
</dbReference>
<feature type="transmembrane region" description="Helical" evidence="1">
    <location>
        <begin position="79"/>
        <end position="99"/>
    </location>
</feature>
<feature type="transmembrane region" description="Helical" evidence="1">
    <location>
        <begin position="20"/>
        <end position="44"/>
    </location>
</feature>
<feature type="transmembrane region" description="Helical" evidence="1">
    <location>
        <begin position="175"/>
        <end position="197"/>
    </location>
</feature>
<reference evidence="2 3" key="1">
    <citation type="submission" date="2018-08" db="EMBL/GenBank/DDBJ databases">
        <title>Meiothermus granaticius genome AF-68 sequencing project.</title>
        <authorList>
            <person name="Da Costa M.S."/>
            <person name="Albuquerque L."/>
            <person name="Raposo P."/>
            <person name="Froufe H.J.C."/>
            <person name="Barroso C.S."/>
            <person name="Egas C."/>
        </authorList>
    </citation>
    <scope>NUCLEOTIDE SEQUENCE [LARGE SCALE GENOMIC DNA]</scope>
    <source>
        <strain evidence="2 3">AF-68</strain>
    </source>
</reference>
<evidence type="ECO:0000313" key="2">
    <source>
        <dbReference type="EMBL" id="RIH93244.1"/>
    </source>
</evidence>
<evidence type="ECO:0000256" key="1">
    <source>
        <dbReference type="SAM" id="Phobius"/>
    </source>
</evidence>
<feature type="transmembrane region" description="Helical" evidence="1">
    <location>
        <begin position="105"/>
        <end position="129"/>
    </location>
</feature>
<feature type="transmembrane region" description="Helical" evidence="1">
    <location>
        <begin position="150"/>
        <end position="169"/>
    </location>
</feature>
<keyword evidence="1" id="KW-1133">Transmembrane helix</keyword>
<dbReference type="OrthoDB" id="25759at2"/>
<organism evidence="2 3">
    <name type="scientific">Meiothermus granaticius NBRC 107808</name>
    <dbReference type="NCBI Taxonomy" id="1227551"/>
    <lineage>
        <taxon>Bacteria</taxon>
        <taxon>Thermotogati</taxon>
        <taxon>Deinococcota</taxon>
        <taxon>Deinococci</taxon>
        <taxon>Thermales</taxon>
        <taxon>Thermaceae</taxon>
        <taxon>Meiothermus</taxon>
    </lineage>
</organism>
<name>A0A399F9C1_9DEIN</name>